<accession>A0A2G2WNR1</accession>
<evidence type="ECO:0000256" key="3">
    <source>
        <dbReference type="ARBA" id="ARBA00013194"/>
    </source>
</evidence>
<dbReference type="PANTHER" id="PTHR30560:SF4">
    <property type="entry name" value="OS01G0894700 PROTEIN"/>
    <property type="match status" value="1"/>
</dbReference>
<evidence type="ECO:0000313" key="9">
    <source>
        <dbReference type="EMBL" id="PHT46862.1"/>
    </source>
</evidence>
<evidence type="ECO:0000256" key="5">
    <source>
        <dbReference type="ARBA" id="ARBA00023186"/>
    </source>
</evidence>
<dbReference type="AlphaFoldDB" id="A0A2G2WNR1"/>
<dbReference type="Proteomes" id="UP000224567">
    <property type="component" value="Unassembled WGS sequence"/>
</dbReference>
<dbReference type="GO" id="GO:0003755">
    <property type="term" value="F:peptidyl-prolyl cis-trans isomerase activity"/>
    <property type="evidence" value="ECO:0007669"/>
    <property type="project" value="UniProtKB-KW"/>
</dbReference>
<proteinExistence type="inferred from homology"/>
<reference evidence="10" key="2">
    <citation type="journal article" date="2017" name="J. Anim. Genet.">
        <title>Multiple reference genome sequences of hot pepper reveal the massive evolution of plant disease resistance genes by retroduplication.</title>
        <authorList>
            <person name="Kim S."/>
            <person name="Park J."/>
            <person name="Yeom S.-I."/>
            <person name="Kim Y.-M."/>
            <person name="Seo E."/>
            <person name="Kim K.-T."/>
            <person name="Kim M.-S."/>
            <person name="Lee J.M."/>
            <person name="Cheong K."/>
            <person name="Shin H.-S."/>
            <person name="Kim S.-B."/>
            <person name="Han K."/>
            <person name="Lee J."/>
            <person name="Park M."/>
            <person name="Lee H.-A."/>
            <person name="Lee H.-Y."/>
            <person name="Lee Y."/>
            <person name="Oh S."/>
            <person name="Lee J.H."/>
            <person name="Choi E."/>
            <person name="Choi E."/>
            <person name="Lee S.E."/>
            <person name="Jeon J."/>
            <person name="Kim H."/>
            <person name="Choi G."/>
            <person name="Song H."/>
            <person name="Lee J."/>
            <person name="Lee S.-C."/>
            <person name="Kwon J.-K."/>
            <person name="Lee H.-Y."/>
            <person name="Koo N."/>
            <person name="Hong Y."/>
            <person name="Kim R.W."/>
            <person name="Kang W.-H."/>
            <person name="Huh J.H."/>
            <person name="Kang B.-C."/>
            <person name="Yang T.-J."/>
            <person name="Lee Y.-H."/>
            <person name="Bennetzen J.L."/>
            <person name="Choi D."/>
        </authorList>
    </citation>
    <scope>NUCLEOTIDE SEQUENCE [LARGE SCALE GENOMIC DNA]</scope>
    <source>
        <strain evidence="10">cv. PBC81</strain>
    </source>
</reference>
<keyword evidence="4" id="KW-0697">Rotamase</keyword>
<dbReference type="STRING" id="33114.A0A2G2WNR1"/>
<keyword evidence="6" id="KW-0413">Isomerase</keyword>
<dbReference type="Gene3D" id="3.30.70.1050">
    <property type="entry name" value="Trigger factor ribosome-binding domain"/>
    <property type="match status" value="1"/>
</dbReference>
<dbReference type="GO" id="GO:0044183">
    <property type="term" value="F:protein folding chaperone"/>
    <property type="evidence" value="ECO:0007669"/>
    <property type="project" value="TreeGrafter"/>
</dbReference>
<evidence type="ECO:0000256" key="4">
    <source>
        <dbReference type="ARBA" id="ARBA00023110"/>
    </source>
</evidence>
<dbReference type="GO" id="GO:0043022">
    <property type="term" value="F:ribosome binding"/>
    <property type="evidence" value="ECO:0007669"/>
    <property type="project" value="TreeGrafter"/>
</dbReference>
<dbReference type="InterPro" id="IPR036611">
    <property type="entry name" value="Trigger_fac_ribosome-bd_sf"/>
</dbReference>
<evidence type="ECO:0000256" key="2">
    <source>
        <dbReference type="ARBA" id="ARBA00005464"/>
    </source>
</evidence>
<evidence type="ECO:0000256" key="6">
    <source>
        <dbReference type="ARBA" id="ARBA00023235"/>
    </source>
</evidence>
<organism evidence="9 10">
    <name type="scientific">Capsicum baccatum</name>
    <name type="common">Peruvian pepper</name>
    <dbReference type="NCBI Taxonomy" id="33114"/>
    <lineage>
        <taxon>Eukaryota</taxon>
        <taxon>Viridiplantae</taxon>
        <taxon>Streptophyta</taxon>
        <taxon>Embryophyta</taxon>
        <taxon>Tracheophyta</taxon>
        <taxon>Spermatophyta</taxon>
        <taxon>Magnoliopsida</taxon>
        <taxon>eudicotyledons</taxon>
        <taxon>Gunneridae</taxon>
        <taxon>Pentapetalae</taxon>
        <taxon>asterids</taxon>
        <taxon>lamiids</taxon>
        <taxon>Solanales</taxon>
        <taxon>Solanaceae</taxon>
        <taxon>Solanoideae</taxon>
        <taxon>Capsiceae</taxon>
        <taxon>Capsicum</taxon>
    </lineage>
</organism>
<keyword evidence="5" id="KW-0143">Chaperone</keyword>
<reference evidence="9 10" key="1">
    <citation type="journal article" date="2017" name="Genome Biol.">
        <title>New reference genome sequences of hot pepper reveal the massive evolution of plant disease-resistance genes by retroduplication.</title>
        <authorList>
            <person name="Kim S."/>
            <person name="Park J."/>
            <person name="Yeom S.I."/>
            <person name="Kim Y.M."/>
            <person name="Seo E."/>
            <person name="Kim K.T."/>
            <person name="Kim M.S."/>
            <person name="Lee J.M."/>
            <person name="Cheong K."/>
            <person name="Shin H.S."/>
            <person name="Kim S.B."/>
            <person name="Han K."/>
            <person name="Lee J."/>
            <person name="Park M."/>
            <person name="Lee H.A."/>
            <person name="Lee H.Y."/>
            <person name="Lee Y."/>
            <person name="Oh S."/>
            <person name="Lee J.H."/>
            <person name="Choi E."/>
            <person name="Choi E."/>
            <person name="Lee S.E."/>
            <person name="Jeon J."/>
            <person name="Kim H."/>
            <person name="Choi G."/>
            <person name="Song H."/>
            <person name="Lee J."/>
            <person name="Lee S.C."/>
            <person name="Kwon J.K."/>
            <person name="Lee H.Y."/>
            <person name="Koo N."/>
            <person name="Hong Y."/>
            <person name="Kim R.W."/>
            <person name="Kang W.H."/>
            <person name="Huh J.H."/>
            <person name="Kang B.C."/>
            <person name="Yang T.J."/>
            <person name="Lee Y.H."/>
            <person name="Bennetzen J.L."/>
            <person name="Choi D."/>
        </authorList>
    </citation>
    <scope>NUCLEOTIDE SEQUENCE [LARGE SCALE GENOMIC DNA]</scope>
    <source>
        <strain evidence="10">cv. PBC81</strain>
    </source>
</reference>
<evidence type="ECO:0000313" key="10">
    <source>
        <dbReference type="Proteomes" id="UP000224567"/>
    </source>
</evidence>
<dbReference type="FunFam" id="3.30.70.1050:FF:000004">
    <property type="entry name" value="Trigger factor"/>
    <property type="match status" value="1"/>
</dbReference>
<comment type="similarity">
    <text evidence="2">Belongs to the FKBP-type PPIase family. Tig subfamily.</text>
</comment>
<evidence type="ECO:0000259" key="8">
    <source>
        <dbReference type="Pfam" id="PF05697"/>
    </source>
</evidence>
<dbReference type="EMBL" id="MLFT02000006">
    <property type="protein sequence ID" value="PHT46862.1"/>
    <property type="molecule type" value="Genomic_DNA"/>
</dbReference>
<feature type="domain" description="Trigger factor ribosome-binding bacterial" evidence="8">
    <location>
        <begin position="95"/>
        <end position="219"/>
    </location>
</feature>
<comment type="function">
    <text evidence="7">Involved in protein export. Acts as a chaperone by maintaining the newly synthesized protein in an open conformation. Functions as a peptidyl-prolyl cis-trans isomerase.</text>
</comment>
<sequence length="228" mass="25180">MPYYYLHLCKISCGTMAMTITTAMASPSRQLLINSQHTTLFTIPKNVTTYPATTAVTYQGLLNLNHSVFSQASLRPLVKPVSASKSGVEASIAAKISVEYEDDEKIQVRVDVNEDDTGITYEKVLTNLAKAAQPIPGFRRDKGGKTSKVPREFLPQILGEDLVTDSVIREIVNSTIGDYVKKENLKVKGNNISITQSEDELRSSFVPGTEFRFNAILELEKSKTEVTT</sequence>
<dbReference type="PANTHER" id="PTHR30560">
    <property type="entry name" value="TRIGGER FACTOR CHAPERONE AND PEPTIDYL-PROLYL CIS/TRANS ISOMERASE"/>
    <property type="match status" value="1"/>
</dbReference>
<dbReference type="Pfam" id="PF05697">
    <property type="entry name" value="Trigger_N"/>
    <property type="match status" value="1"/>
</dbReference>
<keyword evidence="10" id="KW-1185">Reference proteome</keyword>
<comment type="catalytic activity">
    <reaction evidence="1">
        <text>[protein]-peptidylproline (omega=180) = [protein]-peptidylproline (omega=0)</text>
        <dbReference type="Rhea" id="RHEA:16237"/>
        <dbReference type="Rhea" id="RHEA-COMP:10747"/>
        <dbReference type="Rhea" id="RHEA-COMP:10748"/>
        <dbReference type="ChEBI" id="CHEBI:83833"/>
        <dbReference type="ChEBI" id="CHEBI:83834"/>
        <dbReference type="EC" id="5.2.1.8"/>
    </reaction>
</comment>
<dbReference type="InterPro" id="IPR008881">
    <property type="entry name" value="Trigger_fac_ribosome-bd_bac"/>
</dbReference>
<evidence type="ECO:0000256" key="1">
    <source>
        <dbReference type="ARBA" id="ARBA00000971"/>
    </source>
</evidence>
<dbReference type="GO" id="GO:0043335">
    <property type="term" value="P:protein unfolding"/>
    <property type="evidence" value="ECO:0007669"/>
    <property type="project" value="TreeGrafter"/>
</dbReference>
<dbReference type="GO" id="GO:0051083">
    <property type="term" value="P:'de novo' cotranslational protein folding"/>
    <property type="evidence" value="ECO:0007669"/>
    <property type="project" value="TreeGrafter"/>
</dbReference>
<dbReference type="GO" id="GO:0015031">
    <property type="term" value="P:protein transport"/>
    <property type="evidence" value="ECO:0007669"/>
    <property type="project" value="InterPro"/>
</dbReference>
<comment type="caution">
    <text evidence="9">The sequence shown here is derived from an EMBL/GenBank/DDBJ whole genome shotgun (WGS) entry which is preliminary data.</text>
</comment>
<dbReference type="SUPFAM" id="SSF102735">
    <property type="entry name" value="Trigger factor ribosome-binding domain"/>
    <property type="match status" value="1"/>
</dbReference>
<protein>
    <recommendedName>
        <fullName evidence="3">peptidylprolyl isomerase</fullName>
        <ecNumber evidence="3">5.2.1.8</ecNumber>
    </recommendedName>
</protein>
<gene>
    <name evidence="9" type="ORF">CQW23_16020</name>
</gene>
<evidence type="ECO:0000256" key="7">
    <source>
        <dbReference type="ARBA" id="ARBA00024849"/>
    </source>
</evidence>
<dbReference type="OrthoDB" id="1918792at2759"/>
<dbReference type="EC" id="5.2.1.8" evidence="3"/>
<dbReference type="InterPro" id="IPR005215">
    <property type="entry name" value="Trig_fac"/>
</dbReference>
<name>A0A2G2WNR1_CAPBA</name>